<sequence>MVTISELFSSLPLLKTEVDESTLSHSESSGDFLTCLLLCKDPWIKLVDASPACLSVSLDGIIKFWNLQEPNNDELLDLSETVAFCSMTRFLDRKPPDRFLEVYVVMVGFPVATTLSITCSITGSLSCKELICDTSTALSIRKLGLFLSAVVASLASLPLFNS</sequence>
<name>A0A2P2QP03_RHIMU</name>
<proteinExistence type="predicted"/>
<evidence type="ECO:0000256" key="1">
    <source>
        <dbReference type="SAM" id="Phobius"/>
    </source>
</evidence>
<organism evidence="2">
    <name type="scientific">Rhizophora mucronata</name>
    <name type="common">Asiatic mangrove</name>
    <dbReference type="NCBI Taxonomy" id="61149"/>
    <lineage>
        <taxon>Eukaryota</taxon>
        <taxon>Viridiplantae</taxon>
        <taxon>Streptophyta</taxon>
        <taxon>Embryophyta</taxon>
        <taxon>Tracheophyta</taxon>
        <taxon>Spermatophyta</taxon>
        <taxon>Magnoliopsida</taxon>
        <taxon>eudicotyledons</taxon>
        <taxon>Gunneridae</taxon>
        <taxon>Pentapetalae</taxon>
        <taxon>rosids</taxon>
        <taxon>fabids</taxon>
        <taxon>Malpighiales</taxon>
        <taxon>Rhizophoraceae</taxon>
        <taxon>Rhizophora</taxon>
    </lineage>
</organism>
<accession>A0A2P2QP03</accession>
<feature type="transmembrane region" description="Helical" evidence="1">
    <location>
        <begin position="143"/>
        <end position="160"/>
    </location>
</feature>
<dbReference type="EMBL" id="GGEC01088266">
    <property type="protein sequence ID" value="MBX68750.1"/>
    <property type="molecule type" value="Transcribed_RNA"/>
</dbReference>
<keyword evidence="1" id="KW-0472">Membrane</keyword>
<dbReference type="AlphaFoldDB" id="A0A2P2QP03"/>
<keyword evidence="1" id="KW-0812">Transmembrane</keyword>
<reference evidence="2" key="1">
    <citation type="submission" date="2018-02" db="EMBL/GenBank/DDBJ databases">
        <title>Rhizophora mucronata_Transcriptome.</title>
        <authorList>
            <person name="Meera S.P."/>
            <person name="Sreeshan A."/>
            <person name="Augustine A."/>
        </authorList>
    </citation>
    <scope>NUCLEOTIDE SEQUENCE</scope>
    <source>
        <tissue evidence="2">Leaf</tissue>
    </source>
</reference>
<protein>
    <submittedName>
        <fullName evidence="2">Uncharacterized protein</fullName>
    </submittedName>
</protein>
<evidence type="ECO:0000313" key="2">
    <source>
        <dbReference type="EMBL" id="MBX68750.1"/>
    </source>
</evidence>
<feature type="transmembrane region" description="Helical" evidence="1">
    <location>
        <begin position="99"/>
        <end position="123"/>
    </location>
</feature>
<keyword evidence="1" id="KW-1133">Transmembrane helix</keyword>